<keyword evidence="6" id="KW-0503">Monooxygenase</keyword>
<keyword evidence="8" id="KW-1185">Reference proteome</keyword>
<dbReference type="OrthoDB" id="2789670at2759"/>
<dbReference type="Pfam" id="PF00067">
    <property type="entry name" value="p450"/>
    <property type="match status" value="1"/>
</dbReference>
<comment type="similarity">
    <text evidence="1 6">Belongs to the cytochrome P450 family.</text>
</comment>
<sequence>MDTAFKMTFLNPNSAVIGLFVVCVLTRLLFPKRLPAPLPPGPPPKPLIGNLKDLPSAQDQDWIHWWKFKDLYGPISSLTTWGQTFIILNDARFAVELFEHRSKWHSDRPHMRFAGEMSGCGNILGFMRWTNRPKAIRKAMNKEIGSKAAISRFNGLQKVEARRFLLRVLQSPKDLTDHIRKEAGAVVLKLTYGYTIEPHARDPLVDLADVAMQYFSLVGRYGDWLVDFVPFLKYLPAWFPGAEFVRIAQKSTQAFLEFGGKPYAFTKQQMSQDNFHQSYLSNLLESEDVKPGSEREYVIKWSAASLYAGGADTTVSTMSCFFLAMALYPEVQRKAQEEIDRVVGERLPEFSDRESLPYIEAMVKELLRWHPVVTAGVSHVSTHDDMCNGYFIPKGSNIINNVWAFTRDPEVYSEPNEFKPERFLGENPELDPRRLVFGFGRRICPGRVLADSAVYINIAESLAVFNITKKVENGKVIEPKVSFQPGLISHPEPYEVTVKPRSPVHEELIRAVEVDYPWEPSHAADLEQVKY</sequence>
<dbReference type="Proteomes" id="UP000325780">
    <property type="component" value="Unassembled WGS sequence"/>
</dbReference>
<dbReference type="Gene3D" id="1.10.630.10">
    <property type="entry name" value="Cytochrome P450"/>
    <property type="match status" value="1"/>
</dbReference>
<dbReference type="AlphaFoldDB" id="A0A5N6TKS3"/>
<dbReference type="InterPro" id="IPR001128">
    <property type="entry name" value="Cyt_P450"/>
</dbReference>
<dbReference type="PANTHER" id="PTHR46300">
    <property type="entry name" value="P450, PUTATIVE (EUROFUNG)-RELATED-RELATED"/>
    <property type="match status" value="1"/>
</dbReference>
<dbReference type="PROSITE" id="PS00086">
    <property type="entry name" value="CYTOCHROME_P450"/>
    <property type="match status" value="1"/>
</dbReference>
<accession>A0A5N6TKS3</accession>
<feature type="binding site" description="axial binding residue" evidence="5">
    <location>
        <position position="444"/>
    </location>
    <ligand>
        <name>heme</name>
        <dbReference type="ChEBI" id="CHEBI:30413"/>
    </ligand>
    <ligandPart>
        <name>Fe</name>
        <dbReference type="ChEBI" id="CHEBI:18248"/>
    </ligandPart>
</feature>
<dbReference type="GO" id="GO:0016705">
    <property type="term" value="F:oxidoreductase activity, acting on paired donors, with incorporation or reduction of molecular oxygen"/>
    <property type="evidence" value="ECO:0007669"/>
    <property type="project" value="InterPro"/>
</dbReference>
<dbReference type="EMBL" id="ML742235">
    <property type="protein sequence ID" value="KAE8146925.1"/>
    <property type="molecule type" value="Genomic_DNA"/>
</dbReference>
<keyword evidence="5 6" id="KW-0349">Heme</keyword>
<dbReference type="InterPro" id="IPR002401">
    <property type="entry name" value="Cyt_P450_E_grp-I"/>
</dbReference>
<evidence type="ECO:0000256" key="2">
    <source>
        <dbReference type="ARBA" id="ARBA00022723"/>
    </source>
</evidence>
<dbReference type="PRINTS" id="PR00463">
    <property type="entry name" value="EP450I"/>
</dbReference>
<comment type="cofactor">
    <cofactor evidence="5">
        <name>heme</name>
        <dbReference type="ChEBI" id="CHEBI:30413"/>
    </cofactor>
</comment>
<keyword evidence="2 5" id="KW-0479">Metal-binding</keyword>
<dbReference type="GO" id="GO:0020037">
    <property type="term" value="F:heme binding"/>
    <property type="evidence" value="ECO:0007669"/>
    <property type="project" value="InterPro"/>
</dbReference>
<dbReference type="PANTHER" id="PTHR46300:SF12">
    <property type="entry name" value="P450, PUTATIVE (EUROFUNG)-RELATED"/>
    <property type="match status" value="1"/>
</dbReference>
<evidence type="ECO:0000313" key="7">
    <source>
        <dbReference type="EMBL" id="KAE8146925.1"/>
    </source>
</evidence>
<evidence type="ECO:0000256" key="6">
    <source>
        <dbReference type="RuleBase" id="RU000461"/>
    </source>
</evidence>
<evidence type="ECO:0000256" key="3">
    <source>
        <dbReference type="ARBA" id="ARBA00023002"/>
    </source>
</evidence>
<dbReference type="GO" id="GO:0004497">
    <property type="term" value="F:monooxygenase activity"/>
    <property type="evidence" value="ECO:0007669"/>
    <property type="project" value="UniProtKB-KW"/>
</dbReference>
<evidence type="ECO:0000313" key="8">
    <source>
        <dbReference type="Proteomes" id="UP000325780"/>
    </source>
</evidence>
<proteinExistence type="inferred from homology"/>
<dbReference type="SUPFAM" id="SSF48264">
    <property type="entry name" value="Cytochrome P450"/>
    <property type="match status" value="1"/>
</dbReference>
<evidence type="ECO:0000256" key="5">
    <source>
        <dbReference type="PIRSR" id="PIRSR602401-1"/>
    </source>
</evidence>
<evidence type="ECO:0000256" key="4">
    <source>
        <dbReference type="ARBA" id="ARBA00023004"/>
    </source>
</evidence>
<gene>
    <name evidence="7" type="ORF">BDV25DRAFT_43488</name>
</gene>
<keyword evidence="4 5" id="KW-0408">Iron</keyword>
<name>A0A5N6TKS3_ASPAV</name>
<reference evidence="7 8" key="1">
    <citation type="submission" date="2019-04" db="EMBL/GenBank/DDBJ databases">
        <title>Friends and foes A comparative genomics study of 23 Aspergillus species from section Flavi.</title>
        <authorList>
            <consortium name="DOE Joint Genome Institute"/>
            <person name="Kjaerbolling I."/>
            <person name="Vesth T."/>
            <person name="Frisvad J.C."/>
            <person name="Nybo J.L."/>
            <person name="Theobald S."/>
            <person name="Kildgaard S."/>
            <person name="Isbrandt T."/>
            <person name="Kuo A."/>
            <person name="Sato A."/>
            <person name="Lyhne E.K."/>
            <person name="Kogle M.E."/>
            <person name="Wiebenga A."/>
            <person name="Kun R.S."/>
            <person name="Lubbers R.J."/>
            <person name="Makela M.R."/>
            <person name="Barry K."/>
            <person name="Chovatia M."/>
            <person name="Clum A."/>
            <person name="Daum C."/>
            <person name="Haridas S."/>
            <person name="He G."/>
            <person name="LaButti K."/>
            <person name="Lipzen A."/>
            <person name="Mondo S."/>
            <person name="Riley R."/>
            <person name="Salamov A."/>
            <person name="Simmons B.A."/>
            <person name="Magnuson J.K."/>
            <person name="Henrissat B."/>
            <person name="Mortensen U.H."/>
            <person name="Larsen T.O."/>
            <person name="Devries R.P."/>
            <person name="Grigoriev I.V."/>
            <person name="Machida M."/>
            <person name="Baker S.E."/>
            <person name="Andersen M.R."/>
        </authorList>
    </citation>
    <scope>NUCLEOTIDE SEQUENCE [LARGE SCALE GENOMIC DNA]</scope>
    <source>
        <strain evidence="7 8">IBT 18842</strain>
    </source>
</reference>
<dbReference type="GO" id="GO:0005506">
    <property type="term" value="F:iron ion binding"/>
    <property type="evidence" value="ECO:0007669"/>
    <property type="project" value="InterPro"/>
</dbReference>
<organism evidence="7 8">
    <name type="scientific">Aspergillus avenaceus</name>
    <dbReference type="NCBI Taxonomy" id="36643"/>
    <lineage>
        <taxon>Eukaryota</taxon>
        <taxon>Fungi</taxon>
        <taxon>Dikarya</taxon>
        <taxon>Ascomycota</taxon>
        <taxon>Pezizomycotina</taxon>
        <taxon>Eurotiomycetes</taxon>
        <taxon>Eurotiomycetidae</taxon>
        <taxon>Eurotiales</taxon>
        <taxon>Aspergillaceae</taxon>
        <taxon>Aspergillus</taxon>
        <taxon>Aspergillus subgen. Circumdati</taxon>
    </lineage>
</organism>
<dbReference type="CDD" id="cd11065">
    <property type="entry name" value="CYP64-like"/>
    <property type="match status" value="1"/>
</dbReference>
<dbReference type="InterPro" id="IPR050364">
    <property type="entry name" value="Cytochrome_P450_fung"/>
</dbReference>
<keyword evidence="3 6" id="KW-0560">Oxidoreductase</keyword>
<protein>
    <submittedName>
        <fullName evidence="7">Cytochrome P450</fullName>
    </submittedName>
</protein>
<dbReference type="PRINTS" id="PR00385">
    <property type="entry name" value="P450"/>
</dbReference>
<evidence type="ECO:0000256" key="1">
    <source>
        <dbReference type="ARBA" id="ARBA00010617"/>
    </source>
</evidence>
<dbReference type="InterPro" id="IPR017972">
    <property type="entry name" value="Cyt_P450_CS"/>
</dbReference>
<dbReference type="InterPro" id="IPR036396">
    <property type="entry name" value="Cyt_P450_sf"/>
</dbReference>